<evidence type="ECO:0000256" key="2">
    <source>
        <dbReference type="ARBA" id="ARBA00022737"/>
    </source>
</evidence>
<feature type="compositionally biased region" description="Basic and acidic residues" evidence="4">
    <location>
        <begin position="416"/>
        <end position="427"/>
    </location>
</feature>
<dbReference type="PANTHER" id="PTHR47938">
    <property type="entry name" value="RESPIRATORY COMPLEX I CHAPERONE (CIA84), PUTATIVE (AFU_ORTHOLOGUE AFUA_2G06020)-RELATED"/>
    <property type="match status" value="1"/>
</dbReference>
<feature type="repeat" description="PPR" evidence="3">
    <location>
        <begin position="257"/>
        <end position="291"/>
    </location>
</feature>
<feature type="region of interest" description="Disordered" evidence="4">
    <location>
        <begin position="416"/>
        <end position="463"/>
    </location>
</feature>
<feature type="repeat" description="PPR" evidence="3">
    <location>
        <begin position="362"/>
        <end position="396"/>
    </location>
</feature>
<dbReference type="GO" id="GO:0005739">
    <property type="term" value="C:mitochondrion"/>
    <property type="evidence" value="ECO:0007669"/>
    <property type="project" value="TreeGrafter"/>
</dbReference>
<evidence type="ECO:0000313" key="5">
    <source>
        <dbReference type="EMBL" id="MBA4680235.1"/>
    </source>
</evidence>
<dbReference type="InterPro" id="IPR002885">
    <property type="entry name" value="PPR_rpt"/>
</dbReference>
<dbReference type="AlphaFoldDB" id="A0A7C9B5N8"/>
<name>A0A7C9B5N8_OPUST</name>
<organism evidence="5">
    <name type="scientific">Opuntia streptacantha</name>
    <name type="common">Prickly pear cactus</name>
    <name type="synonym">Opuntia cardona</name>
    <dbReference type="NCBI Taxonomy" id="393608"/>
    <lineage>
        <taxon>Eukaryota</taxon>
        <taxon>Viridiplantae</taxon>
        <taxon>Streptophyta</taxon>
        <taxon>Embryophyta</taxon>
        <taxon>Tracheophyta</taxon>
        <taxon>Spermatophyta</taxon>
        <taxon>Magnoliopsida</taxon>
        <taxon>eudicotyledons</taxon>
        <taxon>Gunneridae</taxon>
        <taxon>Pentapetalae</taxon>
        <taxon>Caryophyllales</taxon>
        <taxon>Cactineae</taxon>
        <taxon>Cactaceae</taxon>
        <taxon>Opuntioideae</taxon>
        <taxon>Opuntia</taxon>
    </lineage>
</organism>
<dbReference type="Gene3D" id="1.25.40.10">
    <property type="entry name" value="Tetratricopeptide repeat domain"/>
    <property type="match status" value="2"/>
</dbReference>
<dbReference type="GO" id="GO:0003729">
    <property type="term" value="F:mRNA binding"/>
    <property type="evidence" value="ECO:0007669"/>
    <property type="project" value="TreeGrafter"/>
</dbReference>
<evidence type="ECO:0000256" key="1">
    <source>
        <dbReference type="ARBA" id="ARBA00007626"/>
    </source>
</evidence>
<dbReference type="PROSITE" id="PS51375">
    <property type="entry name" value="PPR"/>
    <property type="match status" value="2"/>
</dbReference>
<dbReference type="EMBL" id="GISG01286187">
    <property type="protein sequence ID" value="MBA4680235.1"/>
    <property type="molecule type" value="Transcribed_RNA"/>
</dbReference>
<feature type="compositionally biased region" description="Basic residues" evidence="4">
    <location>
        <begin position="438"/>
        <end position="463"/>
    </location>
</feature>
<accession>A0A7C9B5N8</accession>
<dbReference type="NCBIfam" id="TIGR00756">
    <property type="entry name" value="PPR"/>
    <property type="match status" value="3"/>
</dbReference>
<evidence type="ECO:0008006" key="6">
    <source>
        <dbReference type="Google" id="ProtNLM"/>
    </source>
</evidence>
<protein>
    <recommendedName>
        <fullName evidence="6">Pentacotripeptide-repeat region of PRORP domain-containing protein</fullName>
    </recommendedName>
</protein>
<keyword evidence="2" id="KW-0677">Repeat</keyword>
<evidence type="ECO:0000256" key="4">
    <source>
        <dbReference type="SAM" id="MobiDB-lite"/>
    </source>
</evidence>
<proteinExistence type="inferred from homology"/>
<dbReference type="PANTHER" id="PTHR47938:SF9">
    <property type="entry name" value="OS10G0422300 PROTEIN"/>
    <property type="match status" value="1"/>
</dbReference>
<sequence>MGTTCSTNCIRDHDHYAKKNQCPQDDLESSLSEHRVPLTAPLVVQVVKRCKEEAPTRRLLRYFTWSCKNLGSELEDREFNCAIRVFAEKKDHRAVDILLSDLRKDGRVLEAETFSVVAEVLVKVGREDDALGIFKNLDLFKCPQDKTTVASIVNALCAKGHAKRAEGVLLHHKDKISGVESCVYKSILYGWSMQENVKEARRILQEMKSKNITLDLYCFNTFLKCLCECNLKNNPSGLVPEALNVMMEMRTYKVIPNSVSYNVLLSCLGRARRVKESLKLLDSMRRSGCAPDWTSYYLVARVLYLTGRFGKGNQIVDMMMEAGLVPPAKFYYHLIGVLCGVERVNHALELLDRMKKSLIGNYGPMYDVLISKLCRSGDFEKGKELWDEAKEMGIFLECSRDVLDSSITKVFQPKWKEKVREPADQTKPDTQVLNSKLSGHRNPQKRRSKRKQKGRSKKKAAST</sequence>
<reference evidence="5" key="1">
    <citation type="journal article" date="2013" name="J. Plant Res.">
        <title>Effect of fungi and light on seed germination of three Opuntia species from semiarid lands of central Mexico.</title>
        <authorList>
            <person name="Delgado-Sanchez P."/>
            <person name="Jimenez-Bremont J.F."/>
            <person name="Guerrero-Gonzalez Mde L."/>
            <person name="Flores J."/>
        </authorList>
    </citation>
    <scope>NUCLEOTIDE SEQUENCE</scope>
    <source>
        <tissue evidence="5">Cladode</tissue>
    </source>
</reference>
<dbReference type="InterPro" id="IPR011990">
    <property type="entry name" value="TPR-like_helical_dom_sf"/>
</dbReference>
<reference evidence="5" key="2">
    <citation type="submission" date="2020-07" db="EMBL/GenBank/DDBJ databases">
        <authorList>
            <person name="Vera ALvarez R."/>
            <person name="Arias-Moreno D.M."/>
            <person name="Jimenez-Jacinto V."/>
            <person name="Jimenez-Bremont J.F."/>
            <person name="Swaminathan K."/>
            <person name="Moose S.P."/>
            <person name="Guerrero-Gonzalez M.L."/>
            <person name="Marino-Ramirez L."/>
            <person name="Landsman D."/>
            <person name="Rodriguez-Kessler M."/>
            <person name="Delgado-Sanchez P."/>
        </authorList>
    </citation>
    <scope>NUCLEOTIDE SEQUENCE</scope>
    <source>
        <tissue evidence="5">Cladode</tissue>
    </source>
</reference>
<comment type="similarity">
    <text evidence="1">Belongs to the PPR family. P subfamily.</text>
</comment>
<dbReference type="Pfam" id="PF13041">
    <property type="entry name" value="PPR_2"/>
    <property type="match status" value="2"/>
</dbReference>
<dbReference type="FunFam" id="1.25.40.10:FF:000910">
    <property type="entry name" value="Pentatricopeptide repeat-containing protein At5g14080"/>
    <property type="match status" value="1"/>
</dbReference>
<dbReference type="Pfam" id="PF01535">
    <property type="entry name" value="PPR"/>
    <property type="match status" value="2"/>
</dbReference>
<feature type="compositionally biased region" description="Polar residues" evidence="4">
    <location>
        <begin position="428"/>
        <end position="437"/>
    </location>
</feature>
<evidence type="ECO:0000256" key="3">
    <source>
        <dbReference type="PROSITE-ProRule" id="PRU00708"/>
    </source>
</evidence>